<organism evidence="2 3">
    <name type="scientific">Romboutsia sedimentorum</name>
    <dbReference type="NCBI Taxonomy" id="1368474"/>
    <lineage>
        <taxon>Bacteria</taxon>
        <taxon>Bacillati</taxon>
        <taxon>Bacillota</taxon>
        <taxon>Clostridia</taxon>
        <taxon>Peptostreptococcales</taxon>
        <taxon>Peptostreptococcaceae</taxon>
        <taxon>Romboutsia</taxon>
    </lineage>
</organism>
<dbReference type="Pfam" id="PF13649">
    <property type="entry name" value="Methyltransf_25"/>
    <property type="match status" value="1"/>
</dbReference>
<accession>A0ABT7E611</accession>
<dbReference type="Gene3D" id="2.20.25.110">
    <property type="entry name" value="S-adenosyl-L-methionine-dependent methyltransferases"/>
    <property type="match status" value="1"/>
</dbReference>
<dbReference type="InterPro" id="IPR041698">
    <property type="entry name" value="Methyltransf_25"/>
</dbReference>
<dbReference type="Proteomes" id="UP001301012">
    <property type="component" value="Unassembled WGS sequence"/>
</dbReference>
<reference evidence="2 3" key="1">
    <citation type="submission" date="2023-05" db="EMBL/GenBank/DDBJ databases">
        <title>Rombocin, a short stable natural nisin variant, displays selective antimicrobial activity against Listeria monocytogenes and employs dual mode of action to kill target bacterial strains.</title>
        <authorList>
            <person name="Wambui J."/>
            <person name="Stephan R."/>
            <person name="Kuipers O.P."/>
        </authorList>
    </citation>
    <scope>NUCLEOTIDE SEQUENCE [LARGE SCALE GENOMIC DNA]</scope>
    <source>
        <strain evidence="2 3">RC002</strain>
    </source>
</reference>
<feature type="domain" description="Methyltransferase" evidence="1">
    <location>
        <begin position="38"/>
        <end position="129"/>
    </location>
</feature>
<dbReference type="CDD" id="cd02440">
    <property type="entry name" value="AdoMet_MTases"/>
    <property type="match status" value="1"/>
</dbReference>
<sequence length="245" mass="28285">MKNYYGSLCTTMYEILHPVAPKDELDFYLSYANNASTILEPLCGSGRFLVPFMENGLDIQGFDLSKEMLDELLIKKPLAKVFHKSIDDFDTNKKYDYIFITSGSMSLFTTEEEVFRVLVKMKKLLTKNGKFVFAVASTVNNQVPHDDYVEDCSVETDKGYKLILKSKSYFKEDSKVLYNPSIYELYEGDKLIQSEEMDFRIRLYDIGELDKLILKAGFTDTKLYSSFDKSLPIDENSKTLLYECK</sequence>
<comment type="caution">
    <text evidence="2">The sequence shown here is derived from an EMBL/GenBank/DDBJ whole genome shotgun (WGS) entry which is preliminary data.</text>
</comment>
<dbReference type="SUPFAM" id="SSF53335">
    <property type="entry name" value="S-adenosyl-L-methionine-dependent methyltransferases"/>
    <property type="match status" value="1"/>
</dbReference>
<name>A0ABT7E611_9FIRM</name>
<evidence type="ECO:0000313" key="2">
    <source>
        <dbReference type="EMBL" id="MDK2562374.1"/>
    </source>
</evidence>
<gene>
    <name evidence="2" type="ORF">QOZ84_02345</name>
</gene>
<keyword evidence="2" id="KW-0489">Methyltransferase</keyword>
<evidence type="ECO:0000259" key="1">
    <source>
        <dbReference type="Pfam" id="PF13649"/>
    </source>
</evidence>
<dbReference type="InterPro" id="IPR029063">
    <property type="entry name" value="SAM-dependent_MTases_sf"/>
</dbReference>
<protein>
    <submittedName>
        <fullName evidence="2">Class I SAM-dependent methyltransferase</fullName>
    </submittedName>
</protein>
<keyword evidence="2" id="KW-0808">Transferase</keyword>
<keyword evidence="3" id="KW-1185">Reference proteome</keyword>
<dbReference type="GO" id="GO:0032259">
    <property type="term" value="P:methylation"/>
    <property type="evidence" value="ECO:0007669"/>
    <property type="project" value="UniProtKB-KW"/>
</dbReference>
<proteinExistence type="predicted"/>
<dbReference type="Gene3D" id="3.40.50.150">
    <property type="entry name" value="Vaccinia Virus protein VP39"/>
    <property type="match status" value="1"/>
</dbReference>
<dbReference type="GO" id="GO:0008168">
    <property type="term" value="F:methyltransferase activity"/>
    <property type="evidence" value="ECO:0007669"/>
    <property type="project" value="UniProtKB-KW"/>
</dbReference>
<dbReference type="RefSeq" id="WP_284131354.1">
    <property type="nucleotide sequence ID" value="NZ_JASKYM010000001.1"/>
</dbReference>
<dbReference type="EMBL" id="JASKYM010000001">
    <property type="protein sequence ID" value="MDK2562374.1"/>
    <property type="molecule type" value="Genomic_DNA"/>
</dbReference>
<evidence type="ECO:0000313" key="3">
    <source>
        <dbReference type="Proteomes" id="UP001301012"/>
    </source>
</evidence>